<organism evidence="2 3">
    <name type="scientific">Actinomadura fulvescens</name>
    <dbReference type="NCBI Taxonomy" id="46160"/>
    <lineage>
        <taxon>Bacteria</taxon>
        <taxon>Bacillati</taxon>
        <taxon>Actinomycetota</taxon>
        <taxon>Actinomycetes</taxon>
        <taxon>Streptosporangiales</taxon>
        <taxon>Thermomonosporaceae</taxon>
        <taxon>Actinomadura</taxon>
    </lineage>
</organism>
<keyword evidence="1" id="KW-0812">Transmembrane</keyword>
<dbReference type="Proteomes" id="UP001501509">
    <property type="component" value="Unassembled WGS sequence"/>
</dbReference>
<comment type="caution">
    <text evidence="2">The sequence shown here is derived from an EMBL/GenBank/DDBJ whole genome shotgun (WGS) entry which is preliminary data.</text>
</comment>
<protein>
    <recommendedName>
        <fullName evidence="4">Integral membrane protein</fullName>
    </recommendedName>
</protein>
<sequence length="138" mass="14980">MKNRSRVRVTISYLVALPIMALLNYLLWFGWDQHRDVHPDGSVSGPYEVWQGIGLGLGIIAITALAGWRRHPILAVLLIPTTTTLALSVDWATDDDSDGLWAVGAFLFFVSSIAGVAVVVGIATAASRLREHSGRLTQ</sequence>
<keyword evidence="1" id="KW-0472">Membrane</keyword>
<feature type="transmembrane region" description="Helical" evidence="1">
    <location>
        <begin position="99"/>
        <end position="126"/>
    </location>
</feature>
<proteinExistence type="predicted"/>
<feature type="transmembrane region" description="Helical" evidence="1">
    <location>
        <begin position="12"/>
        <end position="29"/>
    </location>
</feature>
<keyword evidence="1" id="KW-1133">Transmembrane helix</keyword>
<evidence type="ECO:0000313" key="3">
    <source>
        <dbReference type="Proteomes" id="UP001501509"/>
    </source>
</evidence>
<feature type="transmembrane region" description="Helical" evidence="1">
    <location>
        <begin position="73"/>
        <end position="93"/>
    </location>
</feature>
<reference evidence="3" key="1">
    <citation type="journal article" date="2019" name="Int. J. Syst. Evol. Microbiol.">
        <title>The Global Catalogue of Microorganisms (GCM) 10K type strain sequencing project: providing services to taxonomists for standard genome sequencing and annotation.</title>
        <authorList>
            <consortium name="The Broad Institute Genomics Platform"/>
            <consortium name="The Broad Institute Genome Sequencing Center for Infectious Disease"/>
            <person name="Wu L."/>
            <person name="Ma J."/>
        </authorList>
    </citation>
    <scope>NUCLEOTIDE SEQUENCE [LARGE SCALE GENOMIC DNA]</scope>
    <source>
        <strain evidence="3">JCM 6833</strain>
    </source>
</reference>
<dbReference type="EMBL" id="BAAATD010000027">
    <property type="protein sequence ID" value="GAA2638923.1"/>
    <property type="molecule type" value="Genomic_DNA"/>
</dbReference>
<gene>
    <name evidence="2" type="ORF">GCM10010411_93770</name>
</gene>
<accession>A0ABP6DBW8</accession>
<evidence type="ECO:0008006" key="4">
    <source>
        <dbReference type="Google" id="ProtNLM"/>
    </source>
</evidence>
<evidence type="ECO:0000313" key="2">
    <source>
        <dbReference type="EMBL" id="GAA2638923.1"/>
    </source>
</evidence>
<keyword evidence="3" id="KW-1185">Reference proteome</keyword>
<evidence type="ECO:0000256" key="1">
    <source>
        <dbReference type="SAM" id="Phobius"/>
    </source>
</evidence>
<name>A0ABP6DBW8_9ACTN</name>
<feature type="transmembrane region" description="Helical" evidence="1">
    <location>
        <begin position="49"/>
        <end position="66"/>
    </location>
</feature>